<dbReference type="EC" id="2.7.1.23" evidence="8"/>
<comment type="similarity">
    <text evidence="8">Belongs to the NAD kinase family.</text>
</comment>
<proteinExistence type="inferred from homology"/>
<dbReference type="HAMAP" id="MF_00361">
    <property type="entry name" value="NAD_kinase"/>
    <property type="match status" value="1"/>
</dbReference>
<keyword evidence="10" id="KW-1185">Reference proteome</keyword>
<comment type="caution">
    <text evidence="9">The sequence shown here is derived from an EMBL/GenBank/DDBJ whole genome shotgun (WGS) entry which is preliminary data.</text>
</comment>
<keyword evidence="1 8" id="KW-0808">Transferase</keyword>
<dbReference type="InterPro" id="IPR017438">
    <property type="entry name" value="ATP-NAD_kinase_N"/>
</dbReference>
<keyword evidence="8" id="KW-0963">Cytoplasm</keyword>
<dbReference type="EMBL" id="BRXR01000001">
    <property type="protein sequence ID" value="GLC32439.1"/>
    <property type="molecule type" value="Genomic_DNA"/>
</dbReference>
<evidence type="ECO:0000256" key="8">
    <source>
        <dbReference type="HAMAP-Rule" id="MF_00361"/>
    </source>
</evidence>
<feature type="binding site" evidence="8">
    <location>
        <begin position="175"/>
        <end position="180"/>
    </location>
    <ligand>
        <name>NAD(+)</name>
        <dbReference type="ChEBI" id="CHEBI:57540"/>
    </ligand>
</feature>
<accession>A0ABQ5NBH6</accession>
<evidence type="ECO:0000256" key="1">
    <source>
        <dbReference type="ARBA" id="ARBA00022679"/>
    </source>
</evidence>
<dbReference type="GO" id="GO:0016301">
    <property type="term" value="F:kinase activity"/>
    <property type="evidence" value="ECO:0007669"/>
    <property type="project" value="UniProtKB-KW"/>
</dbReference>
<evidence type="ECO:0000256" key="6">
    <source>
        <dbReference type="ARBA" id="ARBA00023027"/>
    </source>
</evidence>
<keyword evidence="4 8" id="KW-0067">ATP-binding</keyword>
<comment type="cofactor">
    <cofactor evidence="8">
        <name>a divalent metal cation</name>
        <dbReference type="ChEBI" id="CHEBI:60240"/>
    </cofactor>
</comment>
<sequence length="284" mass="31156">MKNIGININSSKDKDEKILNAALDIINNTFDRPEIKVFKDARGFTGENNKDLDMLISFGGDGTILGTAREICSYNIPILGVNIGNLGFLTEVAFSDFEVALKAIYEGNYTIEDRMMLDCKMSSRSGDSEFIALNDIVLSKGTLARMVGYSIYIDDKFYTTFTADGVIISTPTGSTAYSLSAGGPLIYPNLNLISITPICPHSIGVRTLVSDGNSKVVVSVNKNHDSVFLTIDGQKSVEVYEDDIITISSSEVKCKLIKLGNYNYFNILRKKITSKSKECEGDRI</sequence>
<keyword evidence="2 8" id="KW-0547">Nucleotide-binding</keyword>
<evidence type="ECO:0000256" key="2">
    <source>
        <dbReference type="ARBA" id="ARBA00022741"/>
    </source>
</evidence>
<name>A0ABQ5NBH6_9CLOT</name>
<comment type="catalytic activity">
    <reaction evidence="7 8">
        <text>NAD(+) + ATP = ADP + NADP(+) + H(+)</text>
        <dbReference type="Rhea" id="RHEA:18629"/>
        <dbReference type="ChEBI" id="CHEBI:15378"/>
        <dbReference type="ChEBI" id="CHEBI:30616"/>
        <dbReference type="ChEBI" id="CHEBI:57540"/>
        <dbReference type="ChEBI" id="CHEBI:58349"/>
        <dbReference type="ChEBI" id="CHEBI:456216"/>
        <dbReference type="EC" id="2.7.1.23"/>
    </reaction>
</comment>
<feature type="binding site" evidence="8">
    <location>
        <position position="164"/>
    </location>
    <ligand>
        <name>NAD(+)</name>
        <dbReference type="ChEBI" id="CHEBI:57540"/>
    </ligand>
</feature>
<comment type="function">
    <text evidence="8">Involved in the regulation of the intracellular balance of NAD and NADP, and is a key enzyme in the biosynthesis of NADP. Catalyzes specifically the phosphorylation on 2'-hydroxyl of the adenosine moiety of NAD to yield NADP.</text>
</comment>
<feature type="binding site" evidence="8">
    <location>
        <begin position="61"/>
        <end position="62"/>
    </location>
    <ligand>
        <name>NAD(+)</name>
        <dbReference type="ChEBI" id="CHEBI:57540"/>
    </ligand>
</feature>
<dbReference type="Gene3D" id="3.40.50.10330">
    <property type="entry name" value="Probable inorganic polyphosphate/atp-NAD kinase, domain 1"/>
    <property type="match status" value="1"/>
</dbReference>
<dbReference type="Pfam" id="PF01513">
    <property type="entry name" value="NAD_kinase"/>
    <property type="match status" value="1"/>
</dbReference>
<feature type="active site" description="Proton acceptor" evidence="8">
    <location>
        <position position="61"/>
    </location>
</feature>
<dbReference type="PANTHER" id="PTHR20275">
    <property type="entry name" value="NAD KINASE"/>
    <property type="match status" value="1"/>
</dbReference>
<evidence type="ECO:0000256" key="5">
    <source>
        <dbReference type="ARBA" id="ARBA00022857"/>
    </source>
</evidence>
<dbReference type="PANTHER" id="PTHR20275:SF0">
    <property type="entry name" value="NAD KINASE"/>
    <property type="match status" value="1"/>
</dbReference>
<evidence type="ECO:0000313" key="10">
    <source>
        <dbReference type="Proteomes" id="UP001208567"/>
    </source>
</evidence>
<dbReference type="Gene3D" id="2.60.200.30">
    <property type="entry name" value="Probable inorganic polyphosphate/atp-NAD kinase, domain 2"/>
    <property type="match status" value="1"/>
</dbReference>
<dbReference type="InterPro" id="IPR017437">
    <property type="entry name" value="ATP-NAD_kinase_PpnK-typ_C"/>
</dbReference>
<evidence type="ECO:0000256" key="4">
    <source>
        <dbReference type="ARBA" id="ARBA00022840"/>
    </source>
</evidence>
<evidence type="ECO:0000313" key="9">
    <source>
        <dbReference type="EMBL" id="GLC32439.1"/>
    </source>
</evidence>
<comment type="caution">
    <text evidence="8">Lacks conserved residue(s) required for the propagation of feature annotation.</text>
</comment>
<dbReference type="InterPro" id="IPR016064">
    <property type="entry name" value="NAD/diacylglycerol_kinase_sf"/>
</dbReference>
<dbReference type="InterPro" id="IPR002504">
    <property type="entry name" value="NADK"/>
</dbReference>
<comment type="subcellular location">
    <subcellularLocation>
        <location evidence="8">Cytoplasm</location>
    </subcellularLocation>
</comment>
<keyword evidence="6 8" id="KW-0520">NAD</keyword>
<dbReference type="RefSeq" id="WP_264851745.1">
    <property type="nucleotide sequence ID" value="NZ_BRXR01000001.1"/>
</dbReference>
<dbReference type="SUPFAM" id="SSF111331">
    <property type="entry name" value="NAD kinase/diacylglycerol kinase-like"/>
    <property type="match status" value="1"/>
</dbReference>
<evidence type="ECO:0000256" key="3">
    <source>
        <dbReference type="ARBA" id="ARBA00022777"/>
    </source>
</evidence>
<feature type="binding site" evidence="8">
    <location>
        <position position="145"/>
    </location>
    <ligand>
        <name>NAD(+)</name>
        <dbReference type="ChEBI" id="CHEBI:57540"/>
    </ligand>
</feature>
<feature type="binding site" evidence="8">
    <location>
        <begin position="134"/>
        <end position="135"/>
    </location>
    <ligand>
        <name>NAD(+)</name>
        <dbReference type="ChEBI" id="CHEBI:57540"/>
    </ligand>
</feature>
<feature type="binding site" evidence="8">
    <location>
        <position position="234"/>
    </location>
    <ligand>
        <name>NAD(+)</name>
        <dbReference type="ChEBI" id="CHEBI:57540"/>
    </ligand>
</feature>
<keyword evidence="3 8" id="KW-0418">Kinase</keyword>
<reference evidence="9 10" key="1">
    <citation type="journal article" date="2024" name="Int. J. Syst. Evol. Microbiol.">
        <title>Clostridium omnivorum sp. nov., isolated from anoxic soil under the treatment of reductive soil disinfestation.</title>
        <authorList>
            <person name="Ueki A."/>
            <person name="Tonouchi A."/>
            <person name="Kaku N."/>
            <person name="Honma S."/>
            <person name="Ueki K."/>
        </authorList>
    </citation>
    <scope>NUCLEOTIDE SEQUENCE [LARGE SCALE GENOMIC DNA]</scope>
    <source>
        <strain evidence="9 10">E14</strain>
    </source>
</reference>
<keyword evidence="5 8" id="KW-0521">NADP</keyword>
<dbReference type="Pfam" id="PF20143">
    <property type="entry name" value="NAD_kinase_C"/>
    <property type="match status" value="1"/>
</dbReference>
<gene>
    <name evidence="8 9" type="primary">nadK</name>
    <name evidence="9" type="ORF">bsdE14_38490</name>
</gene>
<dbReference type="Proteomes" id="UP001208567">
    <property type="component" value="Unassembled WGS sequence"/>
</dbReference>
<organism evidence="9 10">
    <name type="scientific">Clostridium omnivorum</name>
    <dbReference type="NCBI Taxonomy" id="1604902"/>
    <lineage>
        <taxon>Bacteria</taxon>
        <taxon>Bacillati</taxon>
        <taxon>Bacillota</taxon>
        <taxon>Clostridia</taxon>
        <taxon>Eubacteriales</taxon>
        <taxon>Clostridiaceae</taxon>
        <taxon>Clostridium</taxon>
    </lineage>
</organism>
<evidence type="ECO:0000256" key="7">
    <source>
        <dbReference type="ARBA" id="ARBA00047925"/>
    </source>
</evidence>
<protein>
    <recommendedName>
        <fullName evidence="8">NAD kinase</fullName>
        <ecNumber evidence="8">2.7.1.23</ecNumber>
    </recommendedName>
    <alternativeName>
        <fullName evidence="8">ATP-dependent NAD kinase</fullName>
    </alternativeName>
</protein>